<evidence type="ECO:0000256" key="3">
    <source>
        <dbReference type="ARBA" id="ARBA00023274"/>
    </source>
</evidence>
<evidence type="ECO:0000256" key="2">
    <source>
        <dbReference type="ARBA" id="ARBA00022980"/>
    </source>
</evidence>
<dbReference type="PANTHER" id="PTHR12059">
    <property type="entry name" value="RIBOSOMAL PROTEIN L23-RELATED"/>
    <property type="match status" value="1"/>
</dbReference>
<keyword evidence="2 5" id="KW-0689">Ribosomal protein</keyword>
<name>A0AAV5QJ82_9ASCO</name>
<dbReference type="RefSeq" id="XP_064851794.1">
    <property type="nucleotide sequence ID" value="XM_064995722.1"/>
</dbReference>
<dbReference type="FunFam" id="3.30.70.330:FF:000614">
    <property type="entry name" value="Mrp20p"/>
    <property type="match status" value="1"/>
</dbReference>
<comment type="caution">
    <text evidence="5">The sequence shown here is derived from an EMBL/GenBank/DDBJ whole genome shotgun (WGS) entry which is preliminary data.</text>
</comment>
<keyword evidence="6" id="KW-1185">Reference proteome</keyword>
<sequence>MPRFNTGALSVFKRSLATVTEAPPAIASETVTAASTRNNNLKFSDSLVSRTEESLNSEAPHFRVGSDKRYFPKARVILLRPNAKHTPYQAKFIVPKSFNKLDLRDYLFHIYGLRALNITTQLLPGRFIRTGTTPRYRSGQIKKMTIDMEEPFIWPGEQTMSAASKNALETTNEAYQYTYEMSSSTGSDKFKPSKAFEGLYKFEGVDHSVESFIPKFLGKRLKNEKNKAIKADSRATDNILMEQFLKEKQK</sequence>
<dbReference type="Proteomes" id="UP001360560">
    <property type="component" value="Unassembled WGS sequence"/>
</dbReference>
<dbReference type="InterPro" id="IPR012677">
    <property type="entry name" value="Nucleotide-bd_a/b_plait_sf"/>
</dbReference>
<evidence type="ECO:0000313" key="6">
    <source>
        <dbReference type="Proteomes" id="UP001360560"/>
    </source>
</evidence>
<keyword evidence="3" id="KW-0687">Ribonucleoprotein</keyword>
<dbReference type="AlphaFoldDB" id="A0AAV5QJ82"/>
<dbReference type="SUPFAM" id="SSF54189">
    <property type="entry name" value="Ribosomal proteins S24e, L23 and L15e"/>
    <property type="match status" value="1"/>
</dbReference>
<dbReference type="GeneID" id="90072773"/>
<dbReference type="PANTHER" id="PTHR12059:SF5">
    <property type="entry name" value="LARGE RIBOSOMAL SUBUNIT PROTEIN UL23M"/>
    <property type="match status" value="1"/>
</dbReference>
<accession>A0AAV5QJ82</accession>
<evidence type="ECO:0000256" key="1">
    <source>
        <dbReference type="ARBA" id="ARBA00006700"/>
    </source>
</evidence>
<protein>
    <recommendedName>
        <fullName evidence="4">Large ribosomal subunit protein uL23m</fullName>
    </recommendedName>
</protein>
<dbReference type="Pfam" id="PF00276">
    <property type="entry name" value="Ribosomal_L23"/>
    <property type="match status" value="1"/>
</dbReference>
<reference evidence="5 6" key="1">
    <citation type="journal article" date="2023" name="Elife">
        <title>Identification of key yeast species and microbe-microbe interactions impacting larval growth of Drosophila in the wild.</title>
        <authorList>
            <person name="Mure A."/>
            <person name="Sugiura Y."/>
            <person name="Maeda R."/>
            <person name="Honda K."/>
            <person name="Sakurai N."/>
            <person name="Takahashi Y."/>
            <person name="Watada M."/>
            <person name="Katoh T."/>
            <person name="Gotoh A."/>
            <person name="Gotoh Y."/>
            <person name="Taniguchi I."/>
            <person name="Nakamura K."/>
            <person name="Hayashi T."/>
            <person name="Katayama T."/>
            <person name="Uemura T."/>
            <person name="Hattori Y."/>
        </authorList>
    </citation>
    <scope>NUCLEOTIDE SEQUENCE [LARGE SCALE GENOMIC DNA]</scope>
    <source>
        <strain evidence="5 6">SC-9</strain>
    </source>
</reference>
<comment type="similarity">
    <text evidence="1">Belongs to the universal ribosomal protein uL23 family.</text>
</comment>
<proteinExistence type="inferred from homology"/>
<gene>
    <name evidence="5" type="ORF">DASC09_021190</name>
</gene>
<dbReference type="GO" id="GO:0032543">
    <property type="term" value="P:mitochondrial translation"/>
    <property type="evidence" value="ECO:0007669"/>
    <property type="project" value="TreeGrafter"/>
</dbReference>
<dbReference type="InterPro" id="IPR012678">
    <property type="entry name" value="Ribosomal_uL23/eL15/eS24_sf"/>
</dbReference>
<dbReference type="GO" id="GO:0005762">
    <property type="term" value="C:mitochondrial large ribosomal subunit"/>
    <property type="evidence" value="ECO:0007669"/>
    <property type="project" value="TreeGrafter"/>
</dbReference>
<evidence type="ECO:0000256" key="4">
    <source>
        <dbReference type="ARBA" id="ARBA00039977"/>
    </source>
</evidence>
<evidence type="ECO:0000313" key="5">
    <source>
        <dbReference type="EMBL" id="GMM34794.1"/>
    </source>
</evidence>
<organism evidence="5 6">
    <name type="scientific">Saccharomycopsis crataegensis</name>
    <dbReference type="NCBI Taxonomy" id="43959"/>
    <lineage>
        <taxon>Eukaryota</taxon>
        <taxon>Fungi</taxon>
        <taxon>Dikarya</taxon>
        <taxon>Ascomycota</taxon>
        <taxon>Saccharomycotina</taxon>
        <taxon>Saccharomycetes</taxon>
        <taxon>Saccharomycopsidaceae</taxon>
        <taxon>Saccharomycopsis</taxon>
    </lineage>
</organism>
<dbReference type="Gene3D" id="3.30.70.330">
    <property type="match status" value="1"/>
</dbReference>
<dbReference type="GO" id="GO:0003735">
    <property type="term" value="F:structural constituent of ribosome"/>
    <property type="evidence" value="ECO:0007669"/>
    <property type="project" value="InterPro"/>
</dbReference>
<dbReference type="EMBL" id="BTFZ01000003">
    <property type="protein sequence ID" value="GMM34794.1"/>
    <property type="molecule type" value="Genomic_DNA"/>
</dbReference>
<dbReference type="InterPro" id="IPR013025">
    <property type="entry name" value="Ribosomal_uL23-like"/>
</dbReference>